<keyword evidence="2" id="KW-1185">Reference proteome</keyword>
<organism evidence="1 2">
    <name type="scientific">Paramecium octaurelia</name>
    <dbReference type="NCBI Taxonomy" id="43137"/>
    <lineage>
        <taxon>Eukaryota</taxon>
        <taxon>Sar</taxon>
        <taxon>Alveolata</taxon>
        <taxon>Ciliophora</taxon>
        <taxon>Intramacronucleata</taxon>
        <taxon>Oligohymenophorea</taxon>
        <taxon>Peniculida</taxon>
        <taxon>Parameciidae</taxon>
        <taxon>Paramecium</taxon>
    </lineage>
</organism>
<evidence type="ECO:0000313" key="2">
    <source>
        <dbReference type="Proteomes" id="UP000683925"/>
    </source>
</evidence>
<dbReference type="EMBL" id="CAJJDP010000004">
    <property type="protein sequence ID" value="CAD8134091.1"/>
    <property type="molecule type" value="Genomic_DNA"/>
</dbReference>
<name>A0A8S1RYK6_PAROT</name>
<sequence>MKISKVKVFSAWAGQQLFVLLGWIGARRKFCFYYFLFNFLQAFKNTK</sequence>
<accession>A0A8S1RYK6</accession>
<gene>
    <name evidence="1" type="ORF">POCTA_138.1.T0050255</name>
</gene>
<protein>
    <submittedName>
        <fullName evidence="1">Uncharacterized protein</fullName>
    </submittedName>
</protein>
<comment type="caution">
    <text evidence="1">The sequence shown here is derived from an EMBL/GenBank/DDBJ whole genome shotgun (WGS) entry which is preliminary data.</text>
</comment>
<dbReference type="Proteomes" id="UP000683925">
    <property type="component" value="Unassembled WGS sequence"/>
</dbReference>
<evidence type="ECO:0000313" key="1">
    <source>
        <dbReference type="EMBL" id="CAD8134091.1"/>
    </source>
</evidence>
<proteinExistence type="predicted"/>
<dbReference type="AlphaFoldDB" id="A0A8S1RYK6"/>
<reference evidence="1" key="1">
    <citation type="submission" date="2021-01" db="EMBL/GenBank/DDBJ databases">
        <authorList>
            <consortium name="Genoscope - CEA"/>
            <person name="William W."/>
        </authorList>
    </citation>
    <scope>NUCLEOTIDE SEQUENCE</scope>
</reference>